<dbReference type="PANTHER" id="PTHR10083">
    <property type="entry name" value="KUNITZ-TYPE PROTEASE INHIBITOR-RELATED"/>
    <property type="match status" value="1"/>
</dbReference>
<name>A0A493TLZ9_ANAPP</name>
<dbReference type="GO" id="GO:0005615">
    <property type="term" value="C:extracellular space"/>
    <property type="evidence" value="ECO:0007669"/>
    <property type="project" value="TreeGrafter"/>
</dbReference>
<dbReference type="PANTHER" id="PTHR10083:SF376">
    <property type="entry name" value="SERINE PEPTIDASE INHIBITOR, KUNITZ TYPE, 3"/>
    <property type="match status" value="1"/>
</dbReference>
<dbReference type="InterPro" id="IPR002223">
    <property type="entry name" value="Kunitz_BPTI"/>
</dbReference>
<dbReference type="InterPro" id="IPR020901">
    <property type="entry name" value="Prtase_inh_Kunz-CS"/>
</dbReference>
<dbReference type="GeneTree" id="ENSGT00940000159917"/>
<dbReference type="SMART" id="SM00131">
    <property type="entry name" value="KU"/>
    <property type="match status" value="2"/>
</dbReference>
<organism evidence="7 8">
    <name type="scientific">Anas platyrhynchos platyrhynchos</name>
    <name type="common">Northern mallard</name>
    <dbReference type="NCBI Taxonomy" id="8840"/>
    <lineage>
        <taxon>Eukaryota</taxon>
        <taxon>Metazoa</taxon>
        <taxon>Chordata</taxon>
        <taxon>Craniata</taxon>
        <taxon>Vertebrata</taxon>
        <taxon>Euteleostomi</taxon>
        <taxon>Archelosauria</taxon>
        <taxon>Archosauria</taxon>
        <taxon>Dinosauria</taxon>
        <taxon>Saurischia</taxon>
        <taxon>Theropoda</taxon>
        <taxon>Coelurosauria</taxon>
        <taxon>Aves</taxon>
        <taxon>Neognathae</taxon>
        <taxon>Galloanserae</taxon>
        <taxon>Anseriformes</taxon>
        <taxon>Anatidae</taxon>
        <taxon>Anatinae</taxon>
        <taxon>Anas</taxon>
    </lineage>
</organism>
<dbReference type="CDD" id="cd22617">
    <property type="entry name" value="Kunitz_TFPI2_2-like"/>
    <property type="match status" value="1"/>
</dbReference>
<accession>A0A493TLZ9</accession>
<keyword evidence="4" id="KW-0722">Serine protease inhibitor</keyword>
<dbReference type="InterPro" id="IPR036880">
    <property type="entry name" value="Kunitz_BPTI_sf"/>
</dbReference>
<protein>
    <submittedName>
        <fullName evidence="7">Tissue factor pathway inhibitor 2</fullName>
    </submittedName>
</protein>
<feature type="domain" description="BPTI/Kunitz inhibitor" evidence="6">
    <location>
        <begin position="1"/>
        <end position="38"/>
    </location>
</feature>
<evidence type="ECO:0000259" key="6">
    <source>
        <dbReference type="PROSITE" id="PS50279"/>
    </source>
</evidence>
<feature type="domain" description="BPTI/Kunitz inhibitor" evidence="6">
    <location>
        <begin position="102"/>
        <end position="147"/>
    </location>
</feature>
<reference evidence="7" key="3">
    <citation type="submission" date="2025-09" db="UniProtKB">
        <authorList>
            <consortium name="Ensembl"/>
        </authorList>
    </citation>
    <scope>IDENTIFICATION</scope>
</reference>
<sequence>VPRWYYDRYTQSCQEFTYGGCHGNANNFLTLDDCEKSCWTIKSESRGRPDGTPRGGGGLRGSGGVVGAWRERSLPPHTSSPPDSVSSCVNLHPPLLGTGNADGGPCRGHIKRYAFNLSSMRCEEFIYGGCYGNGNNFQDLQSCVDHCLPEKSNGCSNSFLKMIYLQCPSIAVFKVCRRLKSGEYSLVWALKSVGVEAGGQGAPAGQGFYPEHSPQN</sequence>
<dbReference type="GO" id="GO:0004867">
    <property type="term" value="F:serine-type endopeptidase inhibitor activity"/>
    <property type="evidence" value="ECO:0007669"/>
    <property type="project" value="UniProtKB-KW"/>
</dbReference>
<comment type="subcellular location">
    <subcellularLocation>
        <location evidence="1">Secreted</location>
    </subcellularLocation>
</comment>
<dbReference type="Gene3D" id="4.10.410.10">
    <property type="entry name" value="Pancreatic trypsin inhibitor Kunitz domain"/>
    <property type="match status" value="2"/>
</dbReference>
<evidence type="ECO:0000313" key="7">
    <source>
        <dbReference type="Ensembl" id="ENSAPLP00000026906.1"/>
    </source>
</evidence>
<dbReference type="PRINTS" id="PR00759">
    <property type="entry name" value="BASICPTASE"/>
</dbReference>
<keyword evidence="2" id="KW-0964">Secreted</keyword>
<keyword evidence="3" id="KW-0646">Protease inhibitor</keyword>
<dbReference type="FunFam" id="4.10.410.10:FF:000011">
    <property type="entry name" value="Tissue factor pathway inhibitor"/>
    <property type="match status" value="1"/>
</dbReference>
<keyword evidence="8" id="KW-1185">Reference proteome</keyword>
<evidence type="ECO:0000256" key="5">
    <source>
        <dbReference type="ARBA" id="ARBA00023157"/>
    </source>
</evidence>
<evidence type="ECO:0000256" key="2">
    <source>
        <dbReference type="ARBA" id="ARBA00022525"/>
    </source>
</evidence>
<gene>
    <name evidence="7" type="primary">TFPI2</name>
</gene>
<dbReference type="PROSITE" id="PS50279">
    <property type="entry name" value="BPTI_KUNITZ_2"/>
    <property type="match status" value="2"/>
</dbReference>
<evidence type="ECO:0000313" key="8">
    <source>
        <dbReference type="Proteomes" id="UP000016666"/>
    </source>
</evidence>
<dbReference type="Pfam" id="PF00014">
    <property type="entry name" value="Kunitz_BPTI"/>
    <property type="match status" value="2"/>
</dbReference>
<keyword evidence="5" id="KW-1015">Disulfide bond</keyword>
<dbReference type="Ensembl" id="ENSAPLT00000048455.1">
    <property type="protein sequence ID" value="ENSAPLP00000026906.1"/>
    <property type="gene ID" value="ENSAPLG00000017562.1"/>
</dbReference>
<dbReference type="PROSITE" id="PS00280">
    <property type="entry name" value="BPTI_KUNITZ_1"/>
    <property type="match status" value="2"/>
</dbReference>
<evidence type="ECO:0000256" key="4">
    <source>
        <dbReference type="ARBA" id="ARBA00022900"/>
    </source>
</evidence>
<dbReference type="AlphaFoldDB" id="A0A493TLZ9"/>
<dbReference type="InterPro" id="IPR050098">
    <property type="entry name" value="TFPI/VKTCI-like"/>
</dbReference>
<proteinExistence type="predicted"/>
<reference evidence="7" key="2">
    <citation type="submission" date="2025-08" db="UniProtKB">
        <authorList>
            <consortium name="Ensembl"/>
        </authorList>
    </citation>
    <scope>IDENTIFICATION</scope>
</reference>
<evidence type="ECO:0000256" key="3">
    <source>
        <dbReference type="ARBA" id="ARBA00022690"/>
    </source>
</evidence>
<dbReference type="SUPFAM" id="SSF57362">
    <property type="entry name" value="BPTI-like"/>
    <property type="match status" value="2"/>
</dbReference>
<dbReference type="Proteomes" id="UP000016666">
    <property type="component" value="Chromosome 2"/>
</dbReference>
<reference evidence="7 8" key="1">
    <citation type="submission" date="2017-10" db="EMBL/GenBank/DDBJ databases">
        <title>A new Pekin duck reference genome.</title>
        <authorList>
            <person name="Hou Z.-C."/>
            <person name="Zhou Z.-K."/>
            <person name="Zhu F."/>
            <person name="Hou S.-S."/>
        </authorList>
    </citation>
    <scope>NUCLEOTIDE SEQUENCE [LARGE SCALE GENOMIC DNA]</scope>
</reference>
<evidence type="ECO:0000256" key="1">
    <source>
        <dbReference type="ARBA" id="ARBA00004613"/>
    </source>
</evidence>